<organism evidence="6 7">
    <name type="scientific">Marasmiellus scandens</name>
    <dbReference type="NCBI Taxonomy" id="2682957"/>
    <lineage>
        <taxon>Eukaryota</taxon>
        <taxon>Fungi</taxon>
        <taxon>Dikarya</taxon>
        <taxon>Basidiomycota</taxon>
        <taxon>Agaricomycotina</taxon>
        <taxon>Agaricomycetes</taxon>
        <taxon>Agaricomycetidae</taxon>
        <taxon>Agaricales</taxon>
        <taxon>Marasmiineae</taxon>
        <taxon>Omphalotaceae</taxon>
        <taxon>Marasmiellus</taxon>
    </lineage>
</organism>
<protein>
    <recommendedName>
        <fullName evidence="5">RCC1-like domain-containing protein</fullName>
    </recommendedName>
</protein>
<dbReference type="InterPro" id="IPR051553">
    <property type="entry name" value="Ran_GTPase-activating"/>
</dbReference>
<feature type="region of interest" description="Disordered" evidence="4">
    <location>
        <begin position="1"/>
        <end position="48"/>
    </location>
</feature>
<evidence type="ECO:0000256" key="4">
    <source>
        <dbReference type="SAM" id="MobiDB-lite"/>
    </source>
</evidence>
<dbReference type="PANTHER" id="PTHR45982:SF1">
    <property type="entry name" value="REGULATOR OF CHROMOSOME CONDENSATION"/>
    <property type="match status" value="1"/>
</dbReference>
<feature type="compositionally biased region" description="Polar residues" evidence="4">
    <location>
        <begin position="21"/>
        <end position="48"/>
    </location>
</feature>
<reference evidence="6 7" key="1">
    <citation type="submission" date="2024-01" db="EMBL/GenBank/DDBJ databases">
        <title>A draft genome for the cacao thread blight pathogen Marasmiellus scandens.</title>
        <authorList>
            <person name="Baruah I.K."/>
            <person name="Leung J."/>
            <person name="Bukari Y."/>
            <person name="Amoako-Attah I."/>
            <person name="Meinhardt L.W."/>
            <person name="Bailey B.A."/>
            <person name="Cohen S.P."/>
        </authorList>
    </citation>
    <scope>NUCLEOTIDE SEQUENCE [LARGE SCALE GENOMIC DNA]</scope>
    <source>
        <strain evidence="6 7">GH-19</strain>
    </source>
</reference>
<feature type="repeat" description="RCC1" evidence="3">
    <location>
        <begin position="292"/>
        <end position="353"/>
    </location>
</feature>
<feature type="repeat" description="RCC1" evidence="3">
    <location>
        <begin position="239"/>
        <end position="291"/>
    </location>
</feature>
<feature type="domain" description="RCC1-like" evidence="5">
    <location>
        <begin position="51"/>
        <end position="471"/>
    </location>
</feature>
<evidence type="ECO:0000256" key="2">
    <source>
        <dbReference type="ARBA" id="ARBA00022737"/>
    </source>
</evidence>
<feature type="repeat" description="RCC1" evidence="3">
    <location>
        <begin position="49"/>
        <end position="112"/>
    </location>
</feature>
<dbReference type="Gene3D" id="2.130.10.30">
    <property type="entry name" value="Regulator of chromosome condensation 1/beta-lactamase-inhibitor protein II"/>
    <property type="match status" value="1"/>
</dbReference>
<sequence length="478" mass="51352">MPRKRKAADERVDSKGKKQNLGASSTPAKRTRTGNQPTGPNTLQTTRPTRLFIWGSNGGGQLGLGSFSGTILKPRRHPWAEQQAEQGGFGEQGAGLVGIAAGGGHTLLLDETGTVWSCGLNDDAALGRITEDIPDPSNPDSFLDQDVLEREFHKVDSLIAEDFRSVQVAAGGCISAAVSDQGDLRVWGTFRDDQGRYLFADKKSHQFLPTPILRLTRNTGKVSSIACGANHIVVLTTLGNVYTWGLSELGRLGRKVSTFKSAPDRVLLGDGSRKAVVIGAGETTSFAVDDSGDVWGWGLNSMGHTGTGHPKHDKDVVERPSKVIGLSSTELDSSDRVVKIAGGEHHTLFLTSQGKVYVCGKSNDGQLGLVNNHDAEDHRTTRFVSEPVRIDFPSNADDDPIVHISAGLRYNMAVTRDGILYSWGFGPQGELGLSQPSPDDEIELALTPQPVTRREGSWAVKDVSCGGMHVLGLFQKRQ</sequence>
<keyword evidence="2" id="KW-0677">Repeat</keyword>
<dbReference type="SUPFAM" id="SSF50985">
    <property type="entry name" value="RCC1/BLIP-II"/>
    <property type="match status" value="1"/>
</dbReference>
<dbReference type="PROSITE" id="PS00626">
    <property type="entry name" value="RCC1_2"/>
    <property type="match status" value="3"/>
</dbReference>
<name>A0ABR1JJE6_9AGAR</name>
<dbReference type="Proteomes" id="UP001498398">
    <property type="component" value="Unassembled WGS sequence"/>
</dbReference>
<dbReference type="InterPro" id="IPR058923">
    <property type="entry name" value="RCC1-like_dom"/>
</dbReference>
<proteinExistence type="predicted"/>
<accession>A0ABR1JJE6</accession>
<evidence type="ECO:0000313" key="6">
    <source>
        <dbReference type="EMBL" id="KAK7461052.1"/>
    </source>
</evidence>
<dbReference type="InterPro" id="IPR009091">
    <property type="entry name" value="RCC1/BLIP-II"/>
</dbReference>
<dbReference type="PROSITE" id="PS00625">
    <property type="entry name" value="RCC1_1"/>
    <property type="match status" value="1"/>
</dbReference>
<dbReference type="Pfam" id="PF25390">
    <property type="entry name" value="WD40_RLD"/>
    <property type="match status" value="1"/>
</dbReference>
<dbReference type="InterPro" id="IPR000408">
    <property type="entry name" value="Reg_chr_condens"/>
</dbReference>
<keyword evidence="7" id="KW-1185">Reference proteome</keyword>
<gene>
    <name evidence="6" type="ORF">VKT23_008980</name>
</gene>
<feature type="repeat" description="RCC1" evidence="3">
    <location>
        <begin position="354"/>
        <end position="417"/>
    </location>
</feature>
<feature type="repeat" description="RCC1" evidence="3">
    <location>
        <begin position="418"/>
        <end position="476"/>
    </location>
</feature>
<feature type="repeat" description="RCC1" evidence="3">
    <location>
        <begin position="182"/>
        <end position="238"/>
    </location>
</feature>
<dbReference type="PRINTS" id="PR00633">
    <property type="entry name" value="RCCNDNSATION"/>
</dbReference>
<dbReference type="PROSITE" id="PS50012">
    <property type="entry name" value="RCC1_3"/>
    <property type="match status" value="6"/>
</dbReference>
<comment type="caution">
    <text evidence="6">The sequence shown here is derived from an EMBL/GenBank/DDBJ whole genome shotgun (WGS) entry which is preliminary data.</text>
</comment>
<keyword evidence="1" id="KW-0344">Guanine-nucleotide releasing factor</keyword>
<feature type="compositionally biased region" description="Basic and acidic residues" evidence="4">
    <location>
        <begin position="7"/>
        <end position="16"/>
    </location>
</feature>
<dbReference type="PANTHER" id="PTHR45982">
    <property type="entry name" value="REGULATOR OF CHROMOSOME CONDENSATION"/>
    <property type="match status" value="1"/>
</dbReference>
<evidence type="ECO:0000256" key="3">
    <source>
        <dbReference type="PROSITE-ProRule" id="PRU00235"/>
    </source>
</evidence>
<evidence type="ECO:0000313" key="7">
    <source>
        <dbReference type="Proteomes" id="UP001498398"/>
    </source>
</evidence>
<evidence type="ECO:0000259" key="5">
    <source>
        <dbReference type="Pfam" id="PF25390"/>
    </source>
</evidence>
<dbReference type="EMBL" id="JBANRG010000014">
    <property type="protein sequence ID" value="KAK7461052.1"/>
    <property type="molecule type" value="Genomic_DNA"/>
</dbReference>
<evidence type="ECO:0000256" key="1">
    <source>
        <dbReference type="ARBA" id="ARBA00022658"/>
    </source>
</evidence>